<reference evidence="3 4" key="1">
    <citation type="submission" date="2018-05" db="EMBL/GenBank/DDBJ databases">
        <title>Evolution of GPA BGCs.</title>
        <authorList>
            <person name="Waglechner N."/>
            <person name="Wright G.D."/>
        </authorList>
    </citation>
    <scope>NUCLEOTIDE SEQUENCE [LARGE SCALE GENOMIC DNA]</scope>
    <source>
        <strain evidence="3 4">A82846</strain>
    </source>
</reference>
<keyword evidence="2" id="KW-0732">Signal</keyword>
<dbReference type="RefSeq" id="WP_037264825.1">
    <property type="nucleotide sequence ID" value="NZ_QHKI01000053.1"/>
</dbReference>
<comment type="caution">
    <text evidence="3">The sequence shown here is derived from an EMBL/GenBank/DDBJ whole genome shotgun (WGS) entry which is preliminary data.</text>
</comment>
<feature type="signal peptide" evidence="2">
    <location>
        <begin position="1"/>
        <end position="22"/>
    </location>
</feature>
<dbReference type="EMBL" id="QHKI01000053">
    <property type="protein sequence ID" value="RSM73848.1"/>
    <property type="molecule type" value="Genomic_DNA"/>
</dbReference>
<evidence type="ECO:0000313" key="3">
    <source>
        <dbReference type="EMBL" id="RSM73848.1"/>
    </source>
</evidence>
<dbReference type="PANTHER" id="PTHR42779">
    <property type="entry name" value="PROTEIN YNJB"/>
    <property type="match status" value="1"/>
</dbReference>
<dbReference type="OrthoDB" id="3239593at2"/>
<evidence type="ECO:0000256" key="2">
    <source>
        <dbReference type="SAM" id="SignalP"/>
    </source>
</evidence>
<evidence type="ECO:0000256" key="1">
    <source>
        <dbReference type="SAM" id="MobiDB-lite"/>
    </source>
</evidence>
<accession>A0A428YVQ1</accession>
<dbReference type="Pfam" id="PF13416">
    <property type="entry name" value="SBP_bac_8"/>
    <property type="match status" value="1"/>
</dbReference>
<dbReference type="SUPFAM" id="SSF53850">
    <property type="entry name" value="Periplasmic binding protein-like II"/>
    <property type="match status" value="1"/>
</dbReference>
<dbReference type="Proteomes" id="UP000287547">
    <property type="component" value="Unassembled WGS sequence"/>
</dbReference>
<dbReference type="PANTHER" id="PTHR42779:SF1">
    <property type="entry name" value="PROTEIN YNJB"/>
    <property type="match status" value="1"/>
</dbReference>
<dbReference type="PROSITE" id="PS51257">
    <property type="entry name" value="PROKAR_LIPOPROTEIN"/>
    <property type="match status" value="1"/>
</dbReference>
<protein>
    <submittedName>
        <fullName evidence="3">ABC transporter substrate-binding protein</fullName>
    </submittedName>
</protein>
<sequence>MRTKLLLAISCAAALLAASCGAPEQKQPAQQQQQTGSAEPVKRPDQPVKLTVADVAGNLQLTQKAIEKFRDDHKDLVASVEFTRSTAPELPGKIDAQQKAGRVEIDLVLTGTDALAAGASKGLWEKVTDNAKPVLGDFESTLQEPAQRMQQLAEGNGIIVVYYPSGPLIEYNPAKVPNPPKTAQELLDWAKANPNKLMYARPANSGPGRTFLMGLSYLLGDSNPKDPKAGWEKTWKYLAELGQYVEYYPSGTSAVMKELSQGTRDIVVSTTGWDINPRALGQVPKEMKTAALQGFHWVADAQYMVVPKGVSPEKRYVLYELMKYMLTKEAQAQTYDQGYFYPGPAVKDVPLSMAPAESQKAITEFGRPEYESLIKDNPIETPLDANAMVAAFERWDREIGGSKVKK</sequence>
<dbReference type="InterPro" id="IPR006059">
    <property type="entry name" value="SBP"/>
</dbReference>
<feature type="chain" id="PRO_5039145575" evidence="2">
    <location>
        <begin position="23"/>
        <end position="406"/>
    </location>
</feature>
<organism evidence="3 4">
    <name type="scientific">Kibdelosporangium aridum</name>
    <dbReference type="NCBI Taxonomy" id="2030"/>
    <lineage>
        <taxon>Bacteria</taxon>
        <taxon>Bacillati</taxon>
        <taxon>Actinomycetota</taxon>
        <taxon>Actinomycetes</taxon>
        <taxon>Pseudonocardiales</taxon>
        <taxon>Pseudonocardiaceae</taxon>
        <taxon>Kibdelosporangium</taxon>
    </lineage>
</organism>
<feature type="region of interest" description="Disordered" evidence="1">
    <location>
        <begin position="22"/>
        <end position="45"/>
    </location>
</feature>
<name>A0A428YVQ1_KIBAR</name>
<evidence type="ECO:0000313" key="4">
    <source>
        <dbReference type="Proteomes" id="UP000287547"/>
    </source>
</evidence>
<dbReference type="Gene3D" id="3.40.190.10">
    <property type="entry name" value="Periplasmic binding protein-like II"/>
    <property type="match status" value="2"/>
</dbReference>
<feature type="compositionally biased region" description="Low complexity" evidence="1">
    <location>
        <begin position="22"/>
        <end position="34"/>
    </location>
</feature>
<dbReference type="AlphaFoldDB" id="A0A428YVQ1"/>
<gene>
    <name evidence="3" type="ORF">DMH04_40520</name>
</gene>
<proteinExistence type="predicted"/>